<organism evidence="1 2">
    <name type="scientific">Porites evermanni</name>
    <dbReference type="NCBI Taxonomy" id="104178"/>
    <lineage>
        <taxon>Eukaryota</taxon>
        <taxon>Metazoa</taxon>
        <taxon>Cnidaria</taxon>
        <taxon>Anthozoa</taxon>
        <taxon>Hexacorallia</taxon>
        <taxon>Scleractinia</taxon>
        <taxon>Fungiina</taxon>
        <taxon>Poritidae</taxon>
        <taxon>Porites</taxon>
    </lineage>
</organism>
<comment type="caution">
    <text evidence="1">The sequence shown here is derived from an EMBL/GenBank/DDBJ whole genome shotgun (WGS) entry which is preliminary data.</text>
</comment>
<evidence type="ECO:0000313" key="2">
    <source>
        <dbReference type="Proteomes" id="UP001159427"/>
    </source>
</evidence>
<sequence length="409" mass="45804">MSDSFQEWSCSSACSPPQHCYLPRCTKIPFPETFSGSGKVHVHVSLSHGENFSRVHSPAALWVHSVSTRGFEVCAREAGAASNGTGIINWMAFHDQPQVSSGSITFGGTWTTETKCDKVTFKKSFAARPFVFVSAKYTRATKPGDAVYVWLENVSSRSFEVCIKEFLPFDGKHQDTVVDWFALVGNGSNFNLTMTGEVTFPNLGTPTTMTTMTTLDSVKIFITTPPSTRHLWSWFQFQKNVILPENNIVTAWVEEVGLKSMRICVRDLSGTGREHDPLSVSYIVTGEMFALALLLHVLLEWQGREQAKRIARVGFAIRNSITQQLKQDPIPVIDWIIAMRLPLQRNVYATIISVYAPTMTNLKTSRIAAKPSCKIDVMKLRDKDIQQKLTKKKDRAFAGLKHQESEDVE</sequence>
<proteinExistence type="predicted"/>
<dbReference type="Proteomes" id="UP001159427">
    <property type="component" value="Unassembled WGS sequence"/>
</dbReference>
<gene>
    <name evidence="1" type="ORF">PEVE_00037539</name>
</gene>
<protein>
    <submittedName>
        <fullName evidence="1">Uncharacterized protein</fullName>
    </submittedName>
</protein>
<dbReference type="Gene3D" id="2.60.40.2080">
    <property type="match status" value="1"/>
</dbReference>
<reference evidence="1 2" key="1">
    <citation type="submission" date="2022-05" db="EMBL/GenBank/DDBJ databases">
        <authorList>
            <consortium name="Genoscope - CEA"/>
            <person name="William W."/>
        </authorList>
    </citation>
    <scope>NUCLEOTIDE SEQUENCE [LARGE SCALE GENOMIC DNA]</scope>
</reference>
<keyword evidence="2" id="KW-1185">Reference proteome</keyword>
<dbReference type="InterPro" id="IPR037221">
    <property type="entry name" value="H-type_lectin_dom_sf"/>
</dbReference>
<name>A0ABN8MNF2_9CNID</name>
<evidence type="ECO:0000313" key="1">
    <source>
        <dbReference type="EMBL" id="CAH3030198.1"/>
    </source>
</evidence>
<dbReference type="EMBL" id="CALNXI010000618">
    <property type="protein sequence ID" value="CAH3030198.1"/>
    <property type="molecule type" value="Genomic_DNA"/>
</dbReference>
<accession>A0ABN8MNF2</accession>
<feature type="non-terminal residue" evidence="1">
    <location>
        <position position="409"/>
    </location>
</feature>